<gene>
    <name evidence="2" type="ORF">IC229_34015</name>
</gene>
<dbReference type="AlphaFoldDB" id="A0A927AWH5"/>
<evidence type="ECO:0000313" key="3">
    <source>
        <dbReference type="Proteomes" id="UP000598820"/>
    </source>
</evidence>
<comment type="caution">
    <text evidence="2">The sequence shown here is derived from an EMBL/GenBank/DDBJ whole genome shotgun (WGS) entry which is preliminary data.</text>
</comment>
<feature type="region of interest" description="Disordered" evidence="1">
    <location>
        <begin position="103"/>
        <end position="126"/>
    </location>
</feature>
<keyword evidence="2" id="KW-0121">Carboxypeptidase</keyword>
<dbReference type="Proteomes" id="UP000598820">
    <property type="component" value="Unassembled WGS sequence"/>
</dbReference>
<keyword evidence="2" id="KW-0378">Hydrolase</keyword>
<accession>A0A927AWH5</accession>
<reference evidence="2" key="1">
    <citation type="submission" date="2020-09" db="EMBL/GenBank/DDBJ databases">
        <authorList>
            <person name="Kim M.K."/>
        </authorList>
    </citation>
    <scope>NUCLEOTIDE SEQUENCE</scope>
    <source>
        <strain evidence="2">BT702</strain>
    </source>
</reference>
<feature type="compositionally biased region" description="Polar residues" evidence="1">
    <location>
        <begin position="103"/>
        <end position="116"/>
    </location>
</feature>
<organism evidence="2 3">
    <name type="scientific">Spirosoma profusum</name>
    <dbReference type="NCBI Taxonomy" id="2771354"/>
    <lineage>
        <taxon>Bacteria</taxon>
        <taxon>Pseudomonadati</taxon>
        <taxon>Bacteroidota</taxon>
        <taxon>Cytophagia</taxon>
        <taxon>Cytophagales</taxon>
        <taxon>Cytophagaceae</taxon>
        <taxon>Spirosoma</taxon>
    </lineage>
</organism>
<keyword evidence="3" id="KW-1185">Reference proteome</keyword>
<sequence>MKSLSIQIPKACHERWEEMQPAERGRFCANCRKVVVDYTALSDKELMAVFQKTSAPGCGRFRNDQLNCFINPARQNLSGWRHWISFLAAGILGLQTVRAQSNQTNSFAERTTTPKNSLRPIIPDIPPIKSSSDTDMSWTVSGRFMRSDSAGNVSPVAQAHVTIGQTGKTWQTRTDSTGSFSLSVSGKRRITEFAIWCSNTGRLHAKTTFSASPLSPSIVLEDIVAYEPEHMRDITGGGIVLIRKPSRLKVWMRKLFQ</sequence>
<keyword evidence="2" id="KW-0645">Protease</keyword>
<proteinExistence type="predicted"/>
<protein>
    <submittedName>
        <fullName evidence="2">Carboxypeptidase regulatory-like domain-containing protein</fullName>
    </submittedName>
</protein>
<dbReference type="EMBL" id="JACWZY010000065">
    <property type="protein sequence ID" value="MBD2705674.1"/>
    <property type="molecule type" value="Genomic_DNA"/>
</dbReference>
<dbReference type="GO" id="GO:0004180">
    <property type="term" value="F:carboxypeptidase activity"/>
    <property type="evidence" value="ECO:0007669"/>
    <property type="project" value="UniProtKB-KW"/>
</dbReference>
<dbReference type="RefSeq" id="WP_190893335.1">
    <property type="nucleotide sequence ID" value="NZ_JACWZY010000065.1"/>
</dbReference>
<evidence type="ECO:0000313" key="2">
    <source>
        <dbReference type="EMBL" id="MBD2705674.1"/>
    </source>
</evidence>
<name>A0A927AWH5_9BACT</name>
<evidence type="ECO:0000256" key="1">
    <source>
        <dbReference type="SAM" id="MobiDB-lite"/>
    </source>
</evidence>